<accession>A0AA41VB37</accession>
<evidence type="ECO:0000313" key="1">
    <source>
        <dbReference type="EMBL" id="MCL7038389.1"/>
    </source>
</evidence>
<dbReference type="Proteomes" id="UP001177140">
    <property type="component" value="Unassembled WGS sequence"/>
</dbReference>
<reference evidence="1" key="1">
    <citation type="submission" date="2022-03" db="EMBL/GenBank/DDBJ databases">
        <title>A functionally conserved STORR gene fusion in Papaver species that diverged 16.8 million years ago.</title>
        <authorList>
            <person name="Catania T."/>
        </authorList>
    </citation>
    <scope>NUCLEOTIDE SEQUENCE</scope>
    <source>
        <strain evidence="1">S-191538</strain>
    </source>
</reference>
<comment type="caution">
    <text evidence="1">The sequence shown here is derived from an EMBL/GenBank/DDBJ whole genome shotgun (WGS) entry which is preliminary data.</text>
</comment>
<gene>
    <name evidence="1" type="ORF">MKW94_019667</name>
</gene>
<dbReference type="EMBL" id="JAJJMA010190020">
    <property type="protein sequence ID" value="MCL7038389.1"/>
    <property type="molecule type" value="Genomic_DNA"/>
</dbReference>
<sequence length="115" mass="13903">MPEDKISRVSKLVRDYYILVPDDESAEKAIRTQMRLAYVRYRSELAKHYRSFDTHEEALLHPSSRIRNKNDWADLCNFFNTNAAFKVIRKHWSCVFRYLLVACKSDFDWFFLSNW</sequence>
<name>A0AA41VB37_PAPNU</name>
<dbReference type="AlphaFoldDB" id="A0AA41VB37"/>
<proteinExistence type="predicted"/>
<organism evidence="1 2">
    <name type="scientific">Papaver nudicaule</name>
    <name type="common">Iceland poppy</name>
    <dbReference type="NCBI Taxonomy" id="74823"/>
    <lineage>
        <taxon>Eukaryota</taxon>
        <taxon>Viridiplantae</taxon>
        <taxon>Streptophyta</taxon>
        <taxon>Embryophyta</taxon>
        <taxon>Tracheophyta</taxon>
        <taxon>Spermatophyta</taxon>
        <taxon>Magnoliopsida</taxon>
        <taxon>Ranunculales</taxon>
        <taxon>Papaveraceae</taxon>
        <taxon>Papaveroideae</taxon>
        <taxon>Papaver</taxon>
    </lineage>
</organism>
<protein>
    <submittedName>
        <fullName evidence="1">Uncharacterized protein</fullName>
    </submittedName>
</protein>
<keyword evidence="2" id="KW-1185">Reference proteome</keyword>
<evidence type="ECO:0000313" key="2">
    <source>
        <dbReference type="Proteomes" id="UP001177140"/>
    </source>
</evidence>